<organism evidence="1 2">
    <name type="scientific">Engystomops pustulosus</name>
    <name type="common">Tungara frog</name>
    <name type="synonym">Physalaemus pustulosus</name>
    <dbReference type="NCBI Taxonomy" id="76066"/>
    <lineage>
        <taxon>Eukaryota</taxon>
        <taxon>Metazoa</taxon>
        <taxon>Chordata</taxon>
        <taxon>Craniata</taxon>
        <taxon>Vertebrata</taxon>
        <taxon>Euteleostomi</taxon>
        <taxon>Amphibia</taxon>
        <taxon>Batrachia</taxon>
        <taxon>Anura</taxon>
        <taxon>Neobatrachia</taxon>
        <taxon>Hyloidea</taxon>
        <taxon>Leptodactylidae</taxon>
        <taxon>Leiuperinae</taxon>
        <taxon>Engystomops</taxon>
    </lineage>
</organism>
<proteinExistence type="predicted"/>
<evidence type="ECO:0000313" key="1">
    <source>
        <dbReference type="EMBL" id="KAG8576408.1"/>
    </source>
</evidence>
<protein>
    <submittedName>
        <fullName evidence="1">Uncharacterized protein</fullName>
    </submittedName>
</protein>
<accession>A0AAV7BV05</accession>
<comment type="caution">
    <text evidence="1">The sequence shown here is derived from an EMBL/GenBank/DDBJ whole genome shotgun (WGS) entry which is preliminary data.</text>
</comment>
<keyword evidence="2" id="KW-1185">Reference proteome</keyword>
<evidence type="ECO:0000313" key="2">
    <source>
        <dbReference type="Proteomes" id="UP000824782"/>
    </source>
</evidence>
<sequence>MEMSTKHVDGITNEAFYTDVNDDNRNSLREKQDEVYDDVGVGKKKTKKVSNFVR</sequence>
<reference evidence="1" key="1">
    <citation type="thesis" date="2020" institute="ProQuest LLC" country="789 East Eisenhower Parkway, Ann Arbor, MI, USA">
        <title>Comparative Genomics and Chromosome Evolution.</title>
        <authorList>
            <person name="Mudd A.B."/>
        </authorList>
    </citation>
    <scope>NUCLEOTIDE SEQUENCE</scope>
    <source>
        <strain evidence="1">237g6f4</strain>
        <tissue evidence="1">Blood</tissue>
    </source>
</reference>
<gene>
    <name evidence="1" type="ORF">GDO81_009851</name>
</gene>
<dbReference type="AlphaFoldDB" id="A0AAV7BV05"/>
<dbReference type="EMBL" id="WNYA01000004">
    <property type="protein sequence ID" value="KAG8576409.1"/>
    <property type="molecule type" value="Genomic_DNA"/>
</dbReference>
<dbReference type="EMBL" id="WNYA01000004">
    <property type="protein sequence ID" value="KAG8576408.1"/>
    <property type="molecule type" value="Genomic_DNA"/>
</dbReference>
<name>A0AAV7BV05_ENGPU</name>
<dbReference type="Proteomes" id="UP000824782">
    <property type="component" value="Unassembled WGS sequence"/>
</dbReference>